<dbReference type="PANTHER" id="PTHR35111">
    <property type="entry name" value="F10A5.9-RELATED"/>
    <property type="match status" value="1"/>
</dbReference>
<evidence type="ECO:0000313" key="2">
    <source>
        <dbReference type="Proteomes" id="UP000836841"/>
    </source>
</evidence>
<gene>
    <name evidence="1" type="ORF">TAV2_LOCUS3241</name>
</gene>
<evidence type="ECO:0000313" key="1">
    <source>
        <dbReference type="EMBL" id="CAH2036766.1"/>
    </source>
</evidence>
<reference evidence="1 2" key="1">
    <citation type="submission" date="2022-03" db="EMBL/GenBank/DDBJ databases">
        <authorList>
            <person name="Nunn A."/>
            <person name="Chopra R."/>
            <person name="Nunn A."/>
            <person name="Contreras Garrido A."/>
        </authorList>
    </citation>
    <scope>NUCLEOTIDE SEQUENCE [LARGE SCALE GENOMIC DNA]</scope>
</reference>
<protein>
    <submittedName>
        <fullName evidence="1">Uncharacterized protein</fullName>
    </submittedName>
</protein>
<accession>A0AAU9RAK7</accession>
<keyword evidence="2" id="KW-1185">Reference proteome</keyword>
<dbReference type="PANTHER" id="PTHR35111:SF5">
    <property type="entry name" value="F10A5.9"/>
    <property type="match status" value="1"/>
</dbReference>
<organism evidence="1 2">
    <name type="scientific">Thlaspi arvense</name>
    <name type="common">Field penny-cress</name>
    <dbReference type="NCBI Taxonomy" id="13288"/>
    <lineage>
        <taxon>Eukaryota</taxon>
        <taxon>Viridiplantae</taxon>
        <taxon>Streptophyta</taxon>
        <taxon>Embryophyta</taxon>
        <taxon>Tracheophyta</taxon>
        <taxon>Spermatophyta</taxon>
        <taxon>Magnoliopsida</taxon>
        <taxon>eudicotyledons</taxon>
        <taxon>Gunneridae</taxon>
        <taxon>Pentapetalae</taxon>
        <taxon>rosids</taxon>
        <taxon>malvids</taxon>
        <taxon>Brassicales</taxon>
        <taxon>Brassicaceae</taxon>
        <taxon>Thlaspideae</taxon>
        <taxon>Thlaspi</taxon>
    </lineage>
</organism>
<dbReference type="Proteomes" id="UP000836841">
    <property type="component" value="Chromosome 1"/>
</dbReference>
<sequence length="145" mass="16820">MQHPSQRTPPDTHSQSFTIHIDEPFNHHHYLDHHRNHNNKTFIGFSSSMKLFTKFRKILTKIIFTLPSSSSSAIVRRHKTADSINGGERVETPKISCSNSYYSSHSHYSEAISDCIDFFNKSSINNMSHQELEDPKVHDHDCYYV</sequence>
<dbReference type="AlphaFoldDB" id="A0AAU9RAK7"/>
<proteinExistence type="predicted"/>
<dbReference type="EMBL" id="OU466857">
    <property type="protein sequence ID" value="CAH2036766.1"/>
    <property type="molecule type" value="Genomic_DNA"/>
</dbReference>
<name>A0AAU9RAK7_THLAR</name>